<name>A0ABV5GHR8_9FLAO</name>
<evidence type="ECO:0000313" key="2">
    <source>
        <dbReference type="EMBL" id="MFB9094912.1"/>
    </source>
</evidence>
<proteinExistence type="predicted"/>
<dbReference type="Proteomes" id="UP001589607">
    <property type="component" value="Unassembled WGS sequence"/>
</dbReference>
<gene>
    <name evidence="2" type="ORF">ACFFVF_00155</name>
</gene>
<accession>A0ABV5GHR8</accession>
<keyword evidence="1" id="KW-0812">Transmembrane</keyword>
<feature type="transmembrane region" description="Helical" evidence="1">
    <location>
        <begin position="117"/>
        <end position="139"/>
    </location>
</feature>
<dbReference type="RefSeq" id="WP_236454377.1">
    <property type="nucleotide sequence ID" value="NZ_CBCSGE010000007.1"/>
</dbReference>
<comment type="caution">
    <text evidence="2">The sequence shown here is derived from an EMBL/GenBank/DDBJ whole genome shotgun (WGS) entry which is preliminary data.</text>
</comment>
<dbReference type="PROSITE" id="PS51257">
    <property type="entry name" value="PROKAR_LIPOPROTEIN"/>
    <property type="match status" value="1"/>
</dbReference>
<feature type="transmembrane region" description="Helical" evidence="1">
    <location>
        <begin position="6"/>
        <end position="25"/>
    </location>
</feature>
<protein>
    <recommendedName>
        <fullName evidence="4">DUF3592 domain-containing protein</fullName>
    </recommendedName>
</protein>
<keyword evidence="1" id="KW-1133">Transmembrane helix</keyword>
<dbReference type="EMBL" id="JBHMEY010000001">
    <property type="protein sequence ID" value="MFB9094912.1"/>
    <property type="molecule type" value="Genomic_DNA"/>
</dbReference>
<sequence length="141" mass="16909">MIKKKIPFNIIFAFLFLGCLLFNFCSKLYTYVVSEKYVGKIIGFSIYQPIYPIIEFVDKNNSIHVLKEEKWFYAFTDDQIKGYEKDLNRDVTILYDASNSSYEYVTFYNYWLTVTNLLTWFCILFFGVIIFELIQSIFFKN</sequence>
<keyword evidence="3" id="KW-1185">Reference proteome</keyword>
<evidence type="ECO:0000313" key="3">
    <source>
        <dbReference type="Proteomes" id="UP001589607"/>
    </source>
</evidence>
<evidence type="ECO:0008006" key="4">
    <source>
        <dbReference type="Google" id="ProtNLM"/>
    </source>
</evidence>
<keyword evidence="1" id="KW-0472">Membrane</keyword>
<organism evidence="2 3">
    <name type="scientific">Flavobacterium jumunjinense</name>
    <dbReference type="NCBI Taxonomy" id="998845"/>
    <lineage>
        <taxon>Bacteria</taxon>
        <taxon>Pseudomonadati</taxon>
        <taxon>Bacteroidota</taxon>
        <taxon>Flavobacteriia</taxon>
        <taxon>Flavobacteriales</taxon>
        <taxon>Flavobacteriaceae</taxon>
        <taxon>Flavobacterium</taxon>
    </lineage>
</organism>
<reference evidence="2 3" key="1">
    <citation type="submission" date="2024-09" db="EMBL/GenBank/DDBJ databases">
        <authorList>
            <person name="Sun Q."/>
            <person name="Mori K."/>
        </authorList>
    </citation>
    <scope>NUCLEOTIDE SEQUENCE [LARGE SCALE GENOMIC DNA]</scope>
    <source>
        <strain evidence="2 3">CECT 7955</strain>
    </source>
</reference>
<evidence type="ECO:0000256" key="1">
    <source>
        <dbReference type="SAM" id="Phobius"/>
    </source>
</evidence>